<evidence type="ECO:0000313" key="1">
    <source>
        <dbReference type="EMBL" id="CCO35153.1"/>
    </source>
</evidence>
<organism evidence="1 2">
    <name type="scientific">Thanatephorus cucumeris (strain AG1-IB / isolate 7/3/14)</name>
    <name type="common">Lettuce bottom rot fungus</name>
    <name type="synonym">Rhizoctonia solani</name>
    <dbReference type="NCBI Taxonomy" id="1108050"/>
    <lineage>
        <taxon>Eukaryota</taxon>
        <taxon>Fungi</taxon>
        <taxon>Dikarya</taxon>
        <taxon>Basidiomycota</taxon>
        <taxon>Agaricomycotina</taxon>
        <taxon>Agaricomycetes</taxon>
        <taxon>Cantharellales</taxon>
        <taxon>Ceratobasidiaceae</taxon>
        <taxon>Rhizoctonia</taxon>
        <taxon>Rhizoctonia solani AG-1</taxon>
    </lineage>
</organism>
<sequence>MGSDYSFDELPVEYNTWLLFRQVVDIILINDFLSYCMFAFTVFRIPDDIGLSTHALRWLITVGTGETYSLSEADLSHVRRPILTAQYSTLRSSSMASLKWHHTRCTQLDMLDITD</sequence>
<dbReference type="PANTHER" id="PTHR32138">
    <property type="entry name" value="PHOSPHATIDYLETHANOLAMINE N-METHYLTRANSFERASE"/>
    <property type="match status" value="1"/>
</dbReference>
<dbReference type="AlphaFoldDB" id="M5C5C3"/>
<dbReference type="GO" id="GO:0032259">
    <property type="term" value="P:methylation"/>
    <property type="evidence" value="ECO:0007669"/>
    <property type="project" value="UniProtKB-KW"/>
</dbReference>
<protein>
    <submittedName>
        <fullName evidence="1">Phosphatidylethanolamine N-methyltransferase Short=PEAMT</fullName>
        <ecNumber evidence="1">2.1.1.17</ecNumber>
    </submittedName>
</protein>
<keyword evidence="1" id="KW-0808">Transferase</keyword>
<dbReference type="GO" id="GO:0004608">
    <property type="term" value="F:phosphatidylethanolamine N-methyltransferase activity"/>
    <property type="evidence" value="ECO:0007669"/>
    <property type="project" value="UniProtKB-EC"/>
</dbReference>
<keyword evidence="1" id="KW-0489">Methyltransferase</keyword>
<evidence type="ECO:0000313" key="2">
    <source>
        <dbReference type="Proteomes" id="UP000012065"/>
    </source>
</evidence>
<dbReference type="GO" id="GO:0006656">
    <property type="term" value="P:phosphatidylcholine biosynthetic process"/>
    <property type="evidence" value="ECO:0007669"/>
    <property type="project" value="TreeGrafter"/>
</dbReference>
<dbReference type="EMBL" id="CAOJ01014154">
    <property type="protein sequence ID" value="CCO35153.1"/>
    <property type="molecule type" value="Genomic_DNA"/>
</dbReference>
<proteinExistence type="predicted"/>
<comment type="caution">
    <text evidence="1">The sequence shown here is derived from an EMBL/GenBank/DDBJ whole genome shotgun (WGS) entry which is preliminary data.</text>
</comment>
<accession>M5C5C3</accession>
<dbReference type="PANTHER" id="PTHR32138:SF0">
    <property type="entry name" value="PHOSPHATIDYLETHANOLAMINE N-METHYLTRANSFERASE"/>
    <property type="match status" value="1"/>
</dbReference>
<dbReference type="EC" id="2.1.1.17" evidence="1"/>
<reference evidence="1 2" key="1">
    <citation type="journal article" date="2013" name="J. Biotechnol.">
        <title>Establishment and interpretation of the genome sequence of the phytopathogenic fungus Rhizoctonia solani AG1-IB isolate 7/3/14.</title>
        <authorList>
            <person name="Wibberg D.W."/>
            <person name="Jelonek L.J."/>
            <person name="Rupp O.R."/>
            <person name="Hennig M.H."/>
            <person name="Eikmeyer F.E."/>
            <person name="Goesmann A.G."/>
            <person name="Hartmann A.H."/>
            <person name="Borriss R.B."/>
            <person name="Grosch R.G."/>
            <person name="Puehler A.P."/>
            <person name="Schlueter A.S."/>
        </authorList>
    </citation>
    <scope>NUCLEOTIDE SEQUENCE [LARGE SCALE GENOMIC DNA]</scope>
    <source>
        <strain evidence="2">AG1-IB / isolate 7/3/14</strain>
    </source>
</reference>
<dbReference type="Proteomes" id="UP000012065">
    <property type="component" value="Unassembled WGS sequence"/>
</dbReference>
<dbReference type="HOGENOM" id="CLU_2110634_0_0_1"/>
<name>M5C5C3_THACB</name>
<gene>
    <name evidence="1" type="ORF">BN14_09268</name>
</gene>